<dbReference type="EMBL" id="JACHCE010000006">
    <property type="protein sequence ID" value="MBB5637711.1"/>
    <property type="molecule type" value="Genomic_DNA"/>
</dbReference>
<dbReference type="AlphaFoldDB" id="A0A7W8ZPB6"/>
<evidence type="ECO:0000313" key="7">
    <source>
        <dbReference type="Proteomes" id="UP000537204"/>
    </source>
</evidence>
<feature type="domain" description="Calcineurin-like phosphoesterase" evidence="5">
    <location>
        <begin position="6"/>
        <end position="194"/>
    </location>
</feature>
<comment type="caution">
    <text evidence="6">The sequence shown here is derived from an EMBL/GenBank/DDBJ whole genome shotgun (WGS) entry which is preliminary data.</text>
</comment>
<dbReference type="GO" id="GO:0016787">
    <property type="term" value="F:hydrolase activity"/>
    <property type="evidence" value="ECO:0007669"/>
    <property type="project" value="UniProtKB-KW"/>
</dbReference>
<dbReference type="InterPro" id="IPR004843">
    <property type="entry name" value="Calcineurin-like_PHP"/>
</dbReference>
<dbReference type="GO" id="GO:0046872">
    <property type="term" value="F:metal ion binding"/>
    <property type="evidence" value="ECO:0007669"/>
    <property type="project" value="UniProtKB-KW"/>
</dbReference>
<evidence type="ECO:0000313" key="6">
    <source>
        <dbReference type="EMBL" id="MBB5637711.1"/>
    </source>
</evidence>
<proteinExistence type="inferred from homology"/>
<evidence type="ECO:0000256" key="4">
    <source>
        <dbReference type="ARBA" id="ARBA00025742"/>
    </source>
</evidence>
<dbReference type="InterPro" id="IPR029052">
    <property type="entry name" value="Metallo-depent_PP-like"/>
</dbReference>
<dbReference type="SUPFAM" id="SSF56300">
    <property type="entry name" value="Metallo-dependent phosphatases"/>
    <property type="match status" value="1"/>
</dbReference>
<accession>A0A7W8ZPB6</accession>
<comment type="similarity">
    <text evidence="4">Belongs to the cyclic nucleotide phosphodiesterase class-III family.</text>
</comment>
<keyword evidence="2" id="KW-0378">Hydrolase</keyword>
<dbReference type="Proteomes" id="UP000537204">
    <property type="component" value="Unassembled WGS sequence"/>
</dbReference>
<dbReference type="PANTHER" id="PTHR42988:SF2">
    <property type="entry name" value="CYCLIC NUCLEOTIDE PHOSPHODIESTERASE CBUA0032-RELATED"/>
    <property type="match status" value="1"/>
</dbReference>
<evidence type="ECO:0000256" key="1">
    <source>
        <dbReference type="ARBA" id="ARBA00022723"/>
    </source>
</evidence>
<dbReference type="Pfam" id="PF00149">
    <property type="entry name" value="Metallophos"/>
    <property type="match status" value="1"/>
</dbReference>
<evidence type="ECO:0000256" key="2">
    <source>
        <dbReference type="ARBA" id="ARBA00022801"/>
    </source>
</evidence>
<gene>
    <name evidence="6" type="ORF">HDE68_003636</name>
</gene>
<reference evidence="6 7" key="1">
    <citation type="submission" date="2020-08" db="EMBL/GenBank/DDBJ databases">
        <title>Genomic Encyclopedia of Type Strains, Phase IV (KMG-V): Genome sequencing to study the core and pangenomes of soil and plant-associated prokaryotes.</title>
        <authorList>
            <person name="Whitman W."/>
        </authorList>
    </citation>
    <scope>NUCLEOTIDE SEQUENCE [LARGE SCALE GENOMIC DNA]</scope>
    <source>
        <strain evidence="6 7">S3M1</strain>
    </source>
</reference>
<dbReference type="RefSeq" id="WP_183883579.1">
    <property type="nucleotide sequence ID" value="NZ_JACHCE010000006.1"/>
</dbReference>
<protein>
    <recommendedName>
        <fullName evidence="5">Calcineurin-like phosphoesterase domain-containing protein</fullName>
    </recommendedName>
</protein>
<name>A0A7W8ZPB6_9SPHI</name>
<evidence type="ECO:0000256" key="3">
    <source>
        <dbReference type="ARBA" id="ARBA00023004"/>
    </source>
</evidence>
<evidence type="ECO:0000259" key="5">
    <source>
        <dbReference type="Pfam" id="PF00149"/>
    </source>
</evidence>
<keyword evidence="1" id="KW-0479">Metal-binding</keyword>
<dbReference type="InterPro" id="IPR050884">
    <property type="entry name" value="CNP_phosphodiesterase-III"/>
</dbReference>
<sequence length="265" mass="30383">MAAKTIAYLTDAHLGQRIIFEKDTHSQTMRYDNNSKENKDHLTFILEDIAKNGINELVFGGDIGTKEMNQWFFDVVNSFDINLLMVLGNHDTYAEVSKYYRHNHTNELYYTLEDDYFKYLYLDSSSNSVSKSQFNWLKQELSSTKKLVIFIHHPILEIKTPLDSIGAALNGRAEIRDVLLGLEKEIIIFCGHYHMTDELTVGNIRQYSSPACSYQIEKESDVIEIDSSVFGYRLIRIDGNALSTDVKLFTRNNLTENPVGSAQNN</sequence>
<dbReference type="Gene3D" id="3.60.21.10">
    <property type="match status" value="1"/>
</dbReference>
<keyword evidence="3" id="KW-0408">Iron</keyword>
<organism evidence="6 7">
    <name type="scientific">Pedobacter cryoconitis</name>
    <dbReference type="NCBI Taxonomy" id="188932"/>
    <lineage>
        <taxon>Bacteria</taxon>
        <taxon>Pseudomonadati</taxon>
        <taxon>Bacteroidota</taxon>
        <taxon>Sphingobacteriia</taxon>
        <taxon>Sphingobacteriales</taxon>
        <taxon>Sphingobacteriaceae</taxon>
        <taxon>Pedobacter</taxon>
    </lineage>
</organism>
<dbReference type="PANTHER" id="PTHR42988">
    <property type="entry name" value="PHOSPHOHYDROLASE"/>
    <property type="match status" value="1"/>
</dbReference>